<reference evidence="2" key="1">
    <citation type="submission" date="2014-11" db="EMBL/GenBank/DDBJ databases">
        <authorList>
            <person name="Otto D Thomas"/>
            <person name="Naeem Raeece"/>
        </authorList>
    </citation>
    <scope>NUCLEOTIDE SEQUENCE</scope>
</reference>
<dbReference type="PhylomeDB" id="A0A0G4IE39"/>
<name>A0A0G4IE39_9ALVE</name>
<sequence length="473" mass="53921">MPRSPTRNRWYARWYGLPHLSCLSSRNPRTGFLFTGAAVYEDEMSHFKKGSTQLPTTKEEIDSHSGSHKLTALKEWLVNIMGNRTIGRRVKRNEVQAVVGMGWCCTWKETDDRGRKPKARFFTKGFLDGRLIDTYIGTPSVAGINTVYFFIISTGMEMEAADVTAAFLTSKDHNTKQVGATLPSLLPRVPKENPFKDIPDDKYEELKRMTAKYKPRGTYLVEMGLYGLPSAAQLFDHKLEGIWSPRRRYTSPRCRTSRTWTPLLSVWEILKKKRPNKPWKGLDGKSAEPSTEEEVDNQYEKPTCARVGTLQWGVRMNPLHAVWGHAVAQSISKPSRRVFKTVVHIVEMLKGHPNKRVFMSVGLMPVGHAYFDAAFKFATYAARLGYVVRILHSIELRRDLWSFLENWIAWATKRAGRKVGSSTTGEVLAFEFLLKKLYGIVTLVKAMWGLKKVRVIVYMDSGPLYDQFQSGKA</sequence>
<dbReference type="VEuPathDB" id="CryptoDB:Cvel_13491"/>
<organism evidence="2">
    <name type="scientific">Chromera velia CCMP2878</name>
    <dbReference type="NCBI Taxonomy" id="1169474"/>
    <lineage>
        <taxon>Eukaryota</taxon>
        <taxon>Sar</taxon>
        <taxon>Alveolata</taxon>
        <taxon>Colpodellida</taxon>
        <taxon>Chromeraceae</taxon>
        <taxon>Chromera</taxon>
    </lineage>
</organism>
<evidence type="ECO:0008006" key="3">
    <source>
        <dbReference type="Google" id="ProtNLM"/>
    </source>
</evidence>
<gene>
    <name evidence="2" type="ORF">Cvel_13491</name>
</gene>
<proteinExistence type="predicted"/>
<dbReference type="EMBL" id="CDMZ01005869">
    <property type="protein sequence ID" value="CEM55373.1"/>
    <property type="molecule type" value="Genomic_DNA"/>
</dbReference>
<evidence type="ECO:0000256" key="1">
    <source>
        <dbReference type="SAM" id="MobiDB-lite"/>
    </source>
</evidence>
<feature type="region of interest" description="Disordered" evidence="1">
    <location>
        <begin position="278"/>
        <end position="299"/>
    </location>
</feature>
<protein>
    <recommendedName>
        <fullName evidence="3">Reverse transcriptase Ty1/copia-type domain-containing protein</fullName>
    </recommendedName>
</protein>
<dbReference type="AlphaFoldDB" id="A0A0G4IE39"/>
<accession>A0A0G4IE39</accession>
<evidence type="ECO:0000313" key="2">
    <source>
        <dbReference type="EMBL" id="CEM55373.1"/>
    </source>
</evidence>